<dbReference type="AlphaFoldDB" id="A0A4R5W1T7"/>
<dbReference type="PANTHER" id="PTHR35566">
    <property type="entry name" value="BLR3599 PROTEIN"/>
    <property type="match status" value="1"/>
</dbReference>
<sequence>MSWHNKVVWSEGLFLRPQLFQQQERYLEMHAHKRASSLSPFYWGYSRFVLDTESLSLGKLVLASGSGVFNDGTFFDTPEQAPPPPPLTLLPEHLDQLIYLAVPIRSPNAEETTFSNEQGSLARYTAMEQELRDSNSVGQGPKLVQLAQLRLRLVPQKELTDAWLGLPIARVIALNSDGSAELDSNLIPPVSSIGASSLLTNWLINIHGLVHLRAETLATRLSGSGGKSSDATEVSDYLLLQILNRYEPQLNHLLSIKETNPEALYTLLITLASELATFVRTATRRPIKFRPYLHLHPYQTFKELVNEVHNMLNEVLVRSAQQIELELRHHGVRLAAIDPATLQSFGSVVLAIGANMPSDQLAQQFLAQSKVGPPDRLPELIRSHLPGINLSILPVPPRQIPFNSGYVYYELGRNTPMWQHILKYGGIAIHIAGDFPGLRAELWGVREK</sequence>
<organism evidence="1 2">
    <name type="scientific">Sapientia aquatica</name>
    <dbReference type="NCBI Taxonomy" id="1549640"/>
    <lineage>
        <taxon>Bacteria</taxon>
        <taxon>Pseudomonadati</taxon>
        <taxon>Pseudomonadota</taxon>
        <taxon>Betaproteobacteria</taxon>
        <taxon>Burkholderiales</taxon>
        <taxon>Oxalobacteraceae</taxon>
        <taxon>Sapientia</taxon>
    </lineage>
</organism>
<dbReference type="NCBIfam" id="TIGR03353">
    <property type="entry name" value="VI_chp_4"/>
    <property type="match status" value="1"/>
</dbReference>
<dbReference type="PANTHER" id="PTHR35566:SF6">
    <property type="entry name" value="CYTOPLASMIC PROTEIN"/>
    <property type="match status" value="1"/>
</dbReference>
<reference evidence="1 2" key="1">
    <citation type="submission" date="2019-03" db="EMBL/GenBank/DDBJ databases">
        <title>Sapientia aquatica gen. nov., sp. nov., isolated from a crater lake.</title>
        <authorList>
            <person name="Felfoldi T."/>
            <person name="Szabo A."/>
            <person name="Toth E."/>
            <person name="Schumann P."/>
            <person name="Keki Z."/>
            <person name="Marialigeti K."/>
            <person name="Mathe I."/>
        </authorList>
    </citation>
    <scope>NUCLEOTIDE SEQUENCE [LARGE SCALE GENOMIC DNA]</scope>
    <source>
        <strain evidence="1 2">SA-152</strain>
    </source>
</reference>
<name>A0A4R5W1T7_9BURK</name>
<proteinExistence type="predicted"/>
<dbReference type="RefSeq" id="WP_133328365.1">
    <property type="nucleotide sequence ID" value="NZ_SMYL01000004.1"/>
</dbReference>
<evidence type="ECO:0000313" key="2">
    <source>
        <dbReference type="Proteomes" id="UP000294829"/>
    </source>
</evidence>
<comment type="caution">
    <text evidence="1">The sequence shown here is derived from an EMBL/GenBank/DDBJ whole genome shotgun (WGS) entry which is preliminary data.</text>
</comment>
<keyword evidence="2" id="KW-1185">Reference proteome</keyword>
<dbReference type="Pfam" id="PF05936">
    <property type="entry name" value="T6SS_VasE"/>
    <property type="match status" value="1"/>
</dbReference>
<dbReference type="InterPro" id="IPR010263">
    <property type="entry name" value="T6SS_TssK"/>
</dbReference>
<dbReference type="OrthoDB" id="9775333at2"/>
<accession>A0A4R5W1T7</accession>
<protein>
    <submittedName>
        <fullName evidence="1">Type VI secretion system baseplate subunit TssK</fullName>
    </submittedName>
</protein>
<evidence type="ECO:0000313" key="1">
    <source>
        <dbReference type="EMBL" id="TDK66105.1"/>
    </source>
</evidence>
<gene>
    <name evidence="1" type="primary">tssK</name>
    <name evidence="1" type="ORF">E2I14_10980</name>
</gene>
<dbReference type="Proteomes" id="UP000294829">
    <property type="component" value="Unassembled WGS sequence"/>
</dbReference>
<dbReference type="EMBL" id="SMYL01000004">
    <property type="protein sequence ID" value="TDK66105.1"/>
    <property type="molecule type" value="Genomic_DNA"/>
</dbReference>